<evidence type="ECO:0000256" key="5">
    <source>
        <dbReference type="ARBA" id="ARBA00022989"/>
    </source>
</evidence>
<keyword evidence="5 7" id="KW-1133">Transmembrane helix</keyword>
<sequence>MLFEKHRPKLIYFGREEAGGKLRRNDDVEDNTDSVPEVSRLRNFDLCFYAISMLTYVTDVVSDVVVAYTHYSENRIWSAILIAVFAFVPSLILNVVAFIWMSDEDEKRKRKGKWKKMRSIICILQGGPLLYYWRALRSGIRAKRAEDKKEKRRHFLNMIASERDATLLRFFEAFMESCPQLLIQGFLLSSIAWSHDARRQFDNKVYILCASVFFSLLSVAFSISNQHRTQRFARSDKLNLLVCESVIQLLWRFGTLLSRFLVLVVLCLARTYWIVPFFAIHYLISIMHIVALQSVSIGVDGSPTVETGLILINGCIHFFAPFNMAEGQTRWRYATAYGIEVIEAAITFYIAMSDNSFTFPYKFEFLCLSAISIAIGFAFMIIYYAIFHPTKRKYRASLGKSEETDEATKLKEDENRETNIDEIEDIDSEPLENQQK</sequence>
<gene>
    <name evidence="9" type="ORF">PFISCL1PPCAC_27973</name>
</gene>
<evidence type="ECO:0000256" key="6">
    <source>
        <dbReference type="ARBA" id="ARBA00023136"/>
    </source>
</evidence>
<keyword evidence="6 7" id="KW-0472">Membrane</keyword>
<accession>A0AAV5WWC6</accession>
<keyword evidence="10" id="KW-1185">Reference proteome</keyword>
<feature type="transmembrane region" description="Helical" evidence="7">
    <location>
        <begin position="260"/>
        <end position="284"/>
    </location>
</feature>
<dbReference type="Pfam" id="PF09815">
    <property type="entry name" value="XK-related"/>
    <property type="match status" value="1"/>
</dbReference>
<dbReference type="InterPro" id="IPR018629">
    <property type="entry name" value="XK-rel"/>
</dbReference>
<dbReference type="InterPro" id="IPR050895">
    <property type="entry name" value="XK-related_scramblase"/>
</dbReference>
<reference evidence="9" key="1">
    <citation type="submission" date="2023-10" db="EMBL/GenBank/DDBJ databases">
        <title>Genome assembly of Pristionchus species.</title>
        <authorList>
            <person name="Yoshida K."/>
            <person name="Sommer R.J."/>
        </authorList>
    </citation>
    <scope>NUCLEOTIDE SEQUENCE</scope>
    <source>
        <strain evidence="9">RS5133</strain>
    </source>
</reference>
<evidence type="ECO:0000256" key="4">
    <source>
        <dbReference type="ARBA" id="ARBA00022692"/>
    </source>
</evidence>
<evidence type="ECO:0000313" key="10">
    <source>
        <dbReference type="Proteomes" id="UP001432322"/>
    </source>
</evidence>
<dbReference type="GO" id="GO:1902742">
    <property type="term" value="P:apoptotic process involved in development"/>
    <property type="evidence" value="ECO:0007669"/>
    <property type="project" value="TreeGrafter"/>
</dbReference>
<feature type="transmembrane region" description="Helical" evidence="7">
    <location>
        <begin position="304"/>
        <end position="322"/>
    </location>
</feature>
<evidence type="ECO:0000256" key="1">
    <source>
        <dbReference type="ARBA" id="ARBA00004651"/>
    </source>
</evidence>
<dbReference type="EMBL" id="BTSY01000007">
    <property type="protein sequence ID" value="GMT36676.1"/>
    <property type="molecule type" value="Genomic_DNA"/>
</dbReference>
<feature type="compositionally biased region" description="Basic and acidic residues" evidence="8">
    <location>
        <begin position="400"/>
        <end position="419"/>
    </location>
</feature>
<comment type="caution">
    <text evidence="9">The sequence shown here is derived from an EMBL/GenBank/DDBJ whole genome shotgun (WGS) entry which is preliminary data.</text>
</comment>
<protein>
    <recommendedName>
        <fullName evidence="7">XK-related protein</fullName>
    </recommendedName>
</protein>
<evidence type="ECO:0000313" key="9">
    <source>
        <dbReference type="EMBL" id="GMT36676.1"/>
    </source>
</evidence>
<comment type="subcellular location">
    <subcellularLocation>
        <location evidence="1">Cell membrane</location>
        <topology evidence="1">Multi-pass membrane protein</topology>
    </subcellularLocation>
    <subcellularLocation>
        <location evidence="7">Membrane</location>
        <topology evidence="7">Multi-pass membrane protein</topology>
    </subcellularLocation>
</comment>
<evidence type="ECO:0000256" key="2">
    <source>
        <dbReference type="ARBA" id="ARBA00008789"/>
    </source>
</evidence>
<evidence type="ECO:0000256" key="7">
    <source>
        <dbReference type="RuleBase" id="RU910716"/>
    </source>
</evidence>
<feature type="region of interest" description="Disordered" evidence="8">
    <location>
        <begin position="397"/>
        <end position="436"/>
    </location>
</feature>
<evidence type="ECO:0000256" key="3">
    <source>
        <dbReference type="ARBA" id="ARBA00022475"/>
    </source>
</evidence>
<dbReference type="Proteomes" id="UP001432322">
    <property type="component" value="Unassembled WGS sequence"/>
</dbReference>
<evidence type="ECO:0000256" key="8">
    <source>
        <dbReference type="SAM" id="MobiDB-lite"/>
    </source>
</evidence>
<dbReference type="GO" id="GO:0043652">
    <property type="term" value="P:engulfment of apoptotic cell"/>
    <property type="evidence" value="ECO:0007669"/>
    <property type="project" value="TreeGrafter"/>
</dbReference>
<feature type="compositionally biased region" description="Acidic residues" evidence="8">
    <location>
        <begin position="420"/>
        <end position="430"/>
    </location>
</feature>
<dbReference type="AlphaFoldDB" id="A0AAV5WWC6"/>
<organism evidence="9 10">
    <name type="scientific">Pristionchus fissidentatus</name>
    <dbReference type="NCBI Taxonomy" id="1538716"/>
    <lineage>
        <taxon>Eukaryota</taxon>
        <taxon>Metazoa</taxon>
        <taxon>Ecdysozoa</taxon>
        <taxon>Nematoda</taxon>
        <taxon>Chromadorea</taxon>
        <taxon>Rhabditida</taxon>
        <taxon>Rhabditina</taxon>
        <taxon>Diplogasteromorpha</taxon>
        <taxon>Diplogasteroidea</taxon>
        <taxon>Neodiplogasteridae</taxon>
        <taxon>Pristionchus</taxon>
    </lineage>
</organism>
<feature type="transmembrane region" description="Helical" evidence="7">
    <location>
        <begin position="334"/>
        <end position="351"/>
    </location>
</feature>
<dbReference type="PANTHER" id="PTHR16024">
    <property type="entry name" value="XK-RELATED PROTEIN"/>
    <property type="match status" value="1"/>
</dbReference>
<dbReference type="GO" id="GO:0070782">
    <property type="term" value="P:phosphatidylserine exposure on apoptotic cell surface"/>
    <property type="evidence" value="ECO:0007669"/>
    <property type="project" value="TreeGrafter"/>
</dbReference>
<keyword evidence="4 7" id="KW-0812">Transmembrane</keyword>
<dbReference type="GO" id="GO:0005886">
    <property type="term" value="C:plasma membrane"/>
    <property type="evidence" value="ECO:0007669"/>
    <property type="project" value="UniProtKB-SubCell"/>
</dbReference>
<comment type="similarity">
    <text evidence="2 7">Belongs to the XK family.</text>
</comment>
<keyword evidence="3" id="KW-1003">Cell membrane</keyword>
<name>A0AAV5WWC6_9BILA</name>
<feature type="transmembrane region" description="Helical" evidence="7">
    <location>
        <begin position="46"/>
        <end position="70"/>
    </location>
</feature>
<feature type="transmembrane region" description="Helical" evidence="7">
    <location>
        <begin position="205"/>
        <end position="224"/>
    </location>
</feature>
<proteinExistence type="inferred from homology"/>
<feature type="transmembrane region" description="Helical" evidence="7">
    <location>
        <begin position="363"/>
        <end position="386"/>
    </location>
</feature>
<feature type="transmembrane region" description="Helical" evidence="7">
    <location>
        <begin position="76"/>
        <end position="101"/>
    </location>
</feature>
<dbReference type="PANTHER" id="PTHR16024:SF6">
    <property type="entry name" value="XK-RELATED PROTEIN"/>
    <property type="match status" value="1"/>
</dbReference>